<dbReference type="Pfam" id="PF07714">
    <property type="entry name" value="PK_Tyr_Ser-Thr"/>
    <property type="match status" value="1"/>
</dbReference>
<feature type="domain" description="Protein kinase" evidence="1">
    <location>
        <begin position="36"/>
        <end position="301"/>
    </location>
</feature>
<dbReference type="AlphaFoldDB" id="A0A2Z6QM11"/>
<dbReference type="InterPro" id="IPR001245">
    <property type="entry name" value="Ser-Thr/Tyr_kinase_cat_dom"/>
</dbReference>
<dbReference type="GO" id="GO:0004674">
    <property type="term" value="F:protein serine/threonine kinase activity"/>
    <property type="evidence" value="ECO:0007669"/>
    <property type="project" value="TreeGrafter"/>
</dbReference>
<dbReference type="InterPro" id="IPR011009">
    <property type="entry name" value="Kinase-like_dom_sf"/>
</dbReference>
<dbReference type="EMBL" id="BEXD01000369">
    <property type="protein sequence ID" value="GBB86849.1"/>
    <property type="molecule type" value="Genomic_DNA"/>
</dbReference>
<evidence type="ECO:0000259" key="1">
    <source>
        <dbReference type="PROSITE" id="PS50011"/>
    </source>
</evidence>
<proteinExistence type="predicted"/>
<gene>
    <name evidence="2" type="ORF">RclHR1_01330003</name>
</gene>
<dbReference type="GO" id="GO:0005524">
    <property type="term" value="F:ATP binding"/>
    <property type="evidence" value="ECO:0007669"/>
    <property type="project" value="InterPro"/>
</dbReference>
<dbReference type="InterPro" id="IPR051681">
    <property type="entry name" value="Ser/Thr_Kinases-Pseudokinases"/>
</dbReference>
<evidence type="ECO:0000313" key="2">
    <source>
        <dbReference type="EMBL" id="GBB86849.1"/>
    </source>
</evidence>
<dbReference type="InterPro" id="IPR000719">
    <property type="entry name" value="Prot_kinase_dom"/>
</dbReference>
<dbReference type="SUPFAM" id="SSF56112">
    <property type="entry name" value="Protein kinase-like (PK-like)"/>
    <property type="match status" value="1"/>
</dbReference>
<protein>
    <recommendedName>
        <fullName evidence="1">Protein kinase domain-containing protein</fullName>
    </recommendedName>
</protein>
<dbReference type="PANTHER" id="PTHR44329">
    <property type="entry name" value="SERINE/THREONINE-PROTEIN KINASE TNNI3K-RELATED"/>
    <property type="match status" value="1"/>
</dbReference>
<comment type="caution">
    <text evidence="2">The sequence shown here is derived from an EMBL/GenBank/DDBJ whole genome shotgun (WGS) entry which is preliminary data.</text>
</comment>
<dbReference type="Proteomes" id="UP000247702">
    <property type="component" value="Unassembled WGS sequence"/>
</dbReference>
<sequence>MNWTSKNNYIDKFIQGAQLCAKNSYEVLEWIPYNKLSSINYYDKGRFSEIHKAIWLDGLTDSWDFDKQQWNRWNFQSGYDVILKTLNNSSNLESSFLDEWKYHYYCQKYSFSRFIQFFGITQEPHNLNYMIVMSYCKKGNLSKFLSDIIKFKWQEKLQLLKNIILGLKVIHELNLSHNDLHDGNILVSDNYELLITDLKQNIDEKANESYEALPYMAPEILKDKSYTQASDIYSFSMIIWEFTSGISLTNNREASILEGERPKIIEGTPQCYVDLMKRCWDSDPKNKSNVIELEQKLPEWIICIYEYYRINKNGNDELEVPNVDDKLKNDMLEFVKANNALECLLYSSHYRNGIEIFIM</sequence>
<name>A0A2Z6QM11_9GLOM</name>
<reference evidence="2 3" key="1">
    <citation type="submission" date="2017-11" db="EMBL/GenBank/DDBJ databases">
        <title>The genome of Rhizophagus clarus HR1 reveals common genetic basis of auxotrophy among arbuscular mycorrhizal fungi.</title>
        <authorList>
            <person name="Kobayashi Y."/>
        </authorList>
    </citation>
    <scope>NUCLEOTIDE SEQUENCE [LARGE SCALE GENOMIC DNA]</scope>
    <source>
        <strain evidence="2 3">HR1</strain>
    </source>
</reference>
<accession>A0A2Z6QM11</accession>
<keyword evidence="3" id="KW-1185">Reference proteome</keyword>
<dbReference type="PROSITE" id="PS50011">
    <property type="entry name" value="PROTEIN_KINASE_DOM"/>
    <property type="match status" value="1"/>
</dbReference>
<dbReference type="PANTHER" id="PTHR44329:SF293">
    <property type="entry name" value="MITOGEN-ACTIVATED PROTEIN KINASE KINASE KINASE"/>
    <property type="match status" value="1"/>
</dbReference>
<organism evidence="2 3">
    <name type="scientific">Rhizophagus clarus</name>
    <dbReference type="NCBI Taxonomy" id="94130"/>
    <lineage>
        <taxon>Eukaryota</taxon>
        <taxon>Fungi</taxon>
        <taxon>Fungi incertae sedis</taxon>
        <taxon>Mucoromycota</taxon>
        <taxon>Glomeromycotina</taxon>
        <taxon>Glomeromycetes</taxon>
        <taxon>Glomerales</taxon>
        <taxon>Glomeraceae</taxon>
        <taxon>Rhizophagus</taxon>
    </lineage>
</organism>
<evidence type="ECO:0000313" key="3">
    <source>
        <dbReference type="Proteomes" id="UP000247702"/>
    </source>
</evidence>
<dbReference type="Gene3D" id="1.10.510.10">
    <property type="entry name" value="Transferase(Phosphotransferase) domain 1"/>
    <property type="match status" value="1"/>
</dbReference>